<organism evidence="4">
    <name type="scientific">Fagus sylvatica</name>
    <name type="common">Beechnut</name>
    <dbReference type="NCBI Taxonomy" id="28930"/>
    <lineage>
        <taxon>Eukaryota</taxon>
        <taxon>Viridiplantae</taxon>
        <taxon>Streptophyta</taxon>
        <taxon>Embryophyta</taxon>
        <taxon>Tracheophyta</taxon>
        <taxon>Spermatophyta</taxon>
        <taxon>Magnoliopsida</taxon>
        <taxon>eudicotyledons</taxon>
        <taxon>Gunneridae</taxon>
        <taxon>Pentapetalae</taxon>
        <taxon>rosids</taxon>
        <taxon>fabids</taxon>
        <taxon>Fagales</taxon>
        <taxon>Fagaceae</taxon>
        <taxon>Fagus</taxon>
    </lineage>
</organism>
<feature type="domain" description="Zinc knuckle CX2CX4HX4C" evidence="3">
    <location>
        <begin position="76"/>
        <end position="106"/>
    </location>
</feature>
<feature type="region of interest" description="Disordered" evidence="1">
    <location>
        <begin position="247"/>
        <end position="285"/>
    </location>
</feature>
<dbReference type="GO" id="GO:0003824">
    <property type="term" value="F:catalytic activity"/>
    <property type="evidence" value="ECO:0007669"/>
    <property type="project" value="InterPro"/>
</dbReference>
<evidence type="ECO:0000256" key="1">
    <source>
        <dbReference type="SAM" id="MobiDB-lite"/>
    </source>
</evidence>
<evidence type="ECO:0000313" key="4">
    <source>
        <dbReference type="EMBL" id="SPC89799.1"/>
    </source>
</evidence>
<dbReference type="EMBL" id="OIVN01001098">
    <property type="protein sequence ID" value="SPC89799.1"/>
    <property type="molecule type" value="Genomic_DNA"/>
</dbReference>
<gene>
    <name evidence="4" type="ORF">FSB_LOCUS17681</name>
</gene>
<reference evidence="4" key="1">
    <citation type="submission" date="2018-02" db="EMBL/GenBank/DDBJ databases">
        <authorList>
            <person name="Cohen D.B."/>
            <person name="Kent A.D."/>
        </authorList>
    </citation>
    <scope>NUCLEOTIDE SEQUENCE</scope>
</reference>
<sequence length="584" mass="66189">MQQVFYKRPWTIKGAHLILKEWSPGPSMGRGKEVGIVKEVELNEENVHSWNWFIRVRIDVEVSRPLKHGIFLPRKGLKDLWIGLKYEKLPDLYLKCGIMGHESRFCGCQPSTLSNEHGFRFLAFGPWMRTENDLSPPGHDEGQVRQKLWSGIEVEDIRMAKATLEGGSTEGGSTVLHDDSPVTNLGSKAYYHSNTLEIVTPNPTKCQPVKTKPTQIFPSNNSPGFAHKALAVGPLPINTHIQLNSKPHTQTTAHDQPNSLTNPIPSQALSSTLLSPDPPNSASVDLSYPIPKPKWKKLARNISISLSSVPNLRLLGTSKRKTEVLSTQDEDAAPCLPKQRRLNVSLEDDLSFSAVAARQSCLAMLWSSDITVSVRSYSPRHIDAEIILENGVHWRFTGFYGNPEHHRRTKSWNLMRRLGAECSLPWLVCGDFNEIMDNGEKLGFRSRAQRLMANFREALTNCELSDLGFQGPKFTWSNLQSNENVIFAKLDRGVSTRKWLRLFPATRVRIIPFVPSDHHAVMVDCNVEAIQPYRKKHQFRFEAMWVKREGCEEVIKKAWEAQQEGTRMFQLCQKIKGCRMALIQ</sequence>
<dbReference type="InterPro" id="IPR025836">
    <property type="entry name" value="Zn_knuckle_CX2CX4HX4C"/>
</dbReference>
<accession>A0A2N9FS77</accession>
<dbReference type="SUPFAM" id="SSF56219">
    <property type="entry name" value="DNase I-like"/>
    <property type="match status" value="1"/>
</dbReference>
<feature type="compositionally biased region" description="Polar residues" evidence="1">
    <location>
        <begin position="247"/>
        <end position="284"/>
    </location>
</feature>
<proteinExistence type="predicted"/>
<dbReference type="Pfam" id="PF03372">
    <property type="entry name" value="Exo_endo_phos"/>
    <property type="match status" value="1"/>
</dbReference>
<dbReference type="Gene3D" id="3.60.10.10">
    <property type="entry name" value="Endonuclease/exonuclease/phosphatase"/>
    <property type="match status" value="1"/>
</dbReference>
<feature type="domain" description="Endonuclease/exonuclease/phosphatase" evidence="2">
    <location>
        <begin position="356"/>
        <end position="476"/>
    </location>
</feature>
<dbReference type="InterPro" id="IPR036691">
    <property type="entry name" value="Endo/exonu/phosph_ase_sf"/>
</dbReference>
<dbReference type="PANTHER" id="PTHR33710:SF77">
    <property type="entry name" value="DNASE I-LIKE SUPERFAMILY PROTEIN"/>
    <property type="match status" value="1"/>
</dbReference>
<dbReference type="PANTHER" id="PTHR33710">
    <property type="entry name" value="BNAC02G09200D PROTEIN"/>
    <property type="match status" value="1"/>
</dbReference>
<evidence type="ECO:0000259" key="2">
    <source>
        <dbReference type="Pfam" id="PF03372"/>
    </source>
</evidence>
<protein>
    <submittedName>
        <fullName evidence="4">Uncharacterized protein</fullName>
    </submittedName>
</protein>
<dbReference type="InterPro" id="IPR005135">
    <property type="entry name" value="Endo/exonuclease/phosphatase"/>
</dbReference>
<evidence type="ECO:0000259" key="3">
    <source>
        <dbReference type="Pfam" id="PF14392"/>
    </source>
</evidence>
<name>A0A2N9FS77_FAGSY</name>
<dbReference type="Pfam" id="PF14392">
    <property type="entry name" value="zf-CCHC_4"/>
    <property type="match status" value="1"/>
</dbReference>
<dbReference type="AlphaFoldDB" id="A0A2N9FS77"/>